<dbReference type="CDD" id="cd03569">
    <property type="entry name" value="VHS_Hrs"/>
    <property type="match status" value="1"/>
</dbReference>
<name>B3RN18_TRIAD</name>
<dbReference type="PROSITE" id="PS50179">
    <property type="entry name" value="VHS"/>
    <property type="match status" value="1"/>
</dbReference>
<dbReference type="Gene3D" id="3.30.40.10">
    <property type="entry name" value="Zinc/RING finger domain, C3HC4 (zinc finger)"/>
    <property type="match status" value="1"/>
</dbReference>
<dbReference type="PANTHER" id="PTHR46275">
    <property type="entry name" value="HEPATOCYTE GROWTH FACTOR-REGULATED TYROSINE KINASE SUBSTRATE"/>
    <property type="match status" value="1"/>
</dbReference>
<dbReference type="SMART" id="SM00064">
    <property type="entry name" value="FYVE"/>
    <property type="match status" value="1"/>
</dbReference>
<keyword evidence="2 4" id="KW-0863">Zinc-finger</keyword>
<dbReference type="SUPFAM" id="SSF48464">
    <property type="entry name" value="ENTH/VHS domain"/>
    <property type="match status" value="1"/>
</dbReference>
<keyword evidence="1" id="KW-0479">Metal-binding</keyword>
<dbReference type="InterPro" id="IPR017073">
    <property type="entry name" value="HGS/VPS27"/>
</dbReference>
<sequence>MSLICLSLQKCNRFTCGYISHFIKIDKATSQVNLDPDWETILQICDSIRQRDVTAKNAVSAIKKKIHDNNPRIAYFSLVVLEACVKNCGSPIHDEIASKNFLDDIRSHVKIAPENVKDKILELVQSWSRAFANSPSYTSFQDTYNIMKMEGHNFPPVKETDVMFTSEKAPEWTDGDECHLCHVNFSLIQRKHHCRKCGQVFCGQCSSKSSTIPQFGIEREVRVCDHCYNQLK</sequence>
<dbReference type="InterPro" id="IPR008942">
    <property type="entry name" value="ENTH_VHS"/>
</dbReference>
<dbReference type="AlphaFoldDB" id="B3RN18"/>
<dbReference type="PROSITE" id="PS50178">
    <property type="entry name" value="ZF_FYVE"/>
    <property type="match status" value="1"/>
</dbReference>
<dbReference type="OrthoDB" id="957735at2759"/>
<dbReference type="GO" id="GO:0008270">
    <property type="term" value="F:zinc ion binding"/>
    <property type="evidence" value="ECO:0007669"/>
    <property type="project" value="UniProtKB-KW"/>
</dbReference>
<dbReference type="HOGENOM" id="CLU_079533_0_0_1"/>
<proteinExistence type="predicted"/>
<dbReference type="GeneID" id="6750427"/>
<reference evidence="7 8" key="1">
    <citation type="journal article" date="2008" name="Nature">
        <title>The Trichoplax genome and the nature of placozoans.</title>
        <authorList>
            <person name="Srivastava M."/>
            <person name="Begovic E."/>
            <person name="Chapman J."/>
            <person name="Putnam N.H."/>
            <person name="Hellsten U."/>
            <person name="Kawashima T."/>
            <person name="Kuo A."/>
            <person name="Mitros T."/>
            <person name="Salamov A."/>
            <person name="Carpenter M.L."/>
            <person name="Signorovitch A.Y."/>
            <person name="Moreno M.A."/>
            <person name="Kamm K."/>
            <person name="Grimwood J."/>
            <person name="Schmutz J."/>
            <person name="Shapiro H."/>
            <person name="Grigoriev I.V."/>
            <person name="Buss L.W."/>
            <person name="Schierwater B."/>
            <person name="Dellaporta S.L."/>
            <person name="Rokhsar D.S."/>
        </authorList>
    </citation>
    <scope>NUCLEOTIDE SEQUENCE [LARGE SCALE GENOMIC DNA]</scope>
    <source>
        <strain evidence="7 8">Grell-BS-1999</strain>
    </source>
</reference>
<evidence type="ECO:0000256" key="3">
    <source>
        <dbReference type="ARBA" id="ARBA00022833"/>
    </source>
</evidence>
<dbReference type="FunFam" id="3.30.40.10:FF:000105">
    <property type="entry name" value="WD repeat and FYVE domain-containing protein 2"/>
    <property type="match status" value="1"/>
</dbReference>
<evidence type="ECO:0000259" key="6">
    <source>
        <dbReference type="PROSITE" id="PS50179"/>
    </source>
</evidence>
<dbReference type="GO" id="GO:0035091">
    <property type="term" value="F:phosphatidylinositol binding"/>
    <property type="evidence" value="ECO:0007669"/>
    <property type="project" value="InterPro"/>
</dbReference>
<evidence type="ECO:0000256" key="2">
    <source>
        <dbReference type="ARBA" id="ARBA00022771"/>
    </source>
</evidence>
<dbReference type="EMBL" id="DS985242">
    <property type="protein sequence ID" value="EDV27378.1"/>
    <property type="molecule type" value="Genomic_DNA"/>
</dbReference>
<keyword evidence="3" id="KW-0862">Zinc</keyword>
<dbReference type="InterPro" id="IPR011011">
    <property type="entry name" value="Znf_FYVE_PHD"/>
</dbReference>
<keyword evidence="8" id="KW-1185">Reference proteome</keyword>
<dbReference type="Pfam" id="PF00790">
    <property type="entry name" value="VHS"/>
    <property type="match status" value="1"/>
</dbReference>
<dbReference type="RefSeq" id="XP_002109212.1">
    <property type="nucleotide sequence ID" value="XM_002109176.1"/>
</dbReference>
<dbReference type="InterPro" id="IPR017455">
    <property type="entry name" value="Znf_FYVE-rel"/>
</dbReference>
<dbReference type="CTD" id="6750427"/>
<evidence type="ECO:0000256" key="4">
    <source>
        <dbReference type="PROSITE-ProRule" id="PRU00091"/>
    </source>
</evidence>
<dbReference type="OMA" id="IQNWAIA"/>
<dbReference type="InParanoid" id="B3RN18"/>
<dbReference type="SMART" id="SM00288">
    <property type="entry name" value="VHS"/>
    <property type="match status" value="1"/>
</dbReference>
<dbReference type="Pfam" id="PF01363">
    <property type="entry name" value="FYVE"/>
    <property type="match status" value="1"/>
</dbReference>
<dbReference type="CDD" id="cd15720">
    <property type="entry name" value="FYVE_Hrs"/>
    <property type="match status" value="1"/>
</dbReference>
<dbReference type="eggNOG" id="KOG1818">
    <property type="taxonomic scope" value="Eukaryota"/>
</dbReference>
<dbReference type="InterPro" id="IPR002014">
    <property type="entry name" value="VHS_dom"/>
</dbReference>
<feature type="domain" description="FYVE-type" evidence="5">
    <location>
        <begin position="172"/>
        <end position="232"/>
    </location>
</feature>
<gene>
    <name evidence="7" type="ORF">TRIADDRAFT_20773</name>
</gene>
<dbReference type="Gene3D" id="1.25.40.90">
    <property type="match status" value="1"/>
</dbReference>
<dbReference type="SUPFAM" id="SSF57903">
    <property type="entry name" value="FYVE/PHD zinc finger"/>
    <property type="match status" value="1"/>
</dbReference>
<dbReference type="KEGG" id="tad:TRIADDRAFT_20773"/>
<evidence type="ECO:0000259" key="5">
    <source>
        <dbReference type="PROSITE" id="PS50178"/>
    </source>
</evidence>
<dbReference type="STRING" id="10228.B3RN18"/>
<evidence type="ECO:0000313" key="7">
    <source>
        <dbReference type="EMBL" id="EDV27378.1"/>
    </source>
</evidence>
<dbReference type="InterPro" id="IPR013083">
    <property type="entry name" value="Znf_RING/FYVE/PHD"/>
</dbReference>
<evidence type="ECO:0008006" key="9">
    <source>
        <dbReference type="Google" id="ProtNLM"/>
    </source>
</evidence>
<dbReference type="InterPro" id="IPR000306">
    <property type="entry name" value="Znf_FYVE"/>
</dbReference>
<dbReference type="PhylomeDB" id="B3RN18"/>
<accession>B3RN18</accession>
<feature type="domain" description="VHS" evidence="6">
    <location>
        <begin position="28"/>
        <end position="155"/>
    </location>
</feature>
<feature type="non-terminal residue" evidence="7">
    <location>
        <position position="232"/>
    </location>
</feature>
<dbReference type="PANTHER" id="PTHR46275:SF1">
    <property type="entry name" value="HEPATOCYTE GROWTH FACTOR-REGULATED TYROSINE KINASE SUBSTRATE"/>
    <property type="match status" value="1"/>
</dbReference>
<dbReference type="Proteomes" id="UP000009022">
    <property type="component" value="Unassembled WGS sequence"/>
</dbReference>
<evidence type="ECO:0000256" key="1">
    <source>
        <dbReference type="ARBA" id="ARBA00022723"/>
    </source>
</evidence>
<protein>
    <recommendedName>
        <fullName evidence="9">Hepatocyte growth factor-regulated tyrosine kinase substrate</fullName>
    </recommendedName>
</protein>
<organism evidence="7 8">
    <name type="scientific">Trichoplax adhaerens</name>
    <name type="common">Trichoplax reptans</name>
    <dbReference type="NCBI Taxonomy" id="10228"/>
    <lineage>
        <taxon>Eukaryota</taxon>
        <taxon>Metazoa</taxon>
        <taxon>Placozoa</taxon>
        <taxon>Uniplacotomia</taxon>
        <taxon>Trichoplacea</taxon>
        <taxon>Trichoplacidae</taxon>
        <taxon>Trichoplax</taxon>
    </lineage>
</organism>
<evidence type="ECO:0000313" key="8">
    <source>
        <dbReference type="Proteomes" id="UP000009022"/>
    </source>
</evidence>
<dbReference type="GO" id="GO:0043130">
    <property type="term" value="F:ubiquitin binding"/>
    <property type="evidence" value="ECO:0007669"/>
    <property type="project" value="InterPro"/>
</dbReference>